<evidence type="ECO:0000259" key="3">
    <source>
        <dbReference type="Pfam" id="PF01370"/>
    </source>
</evidence>
<dbReference type="GO" id="GO:0016616">
    <property type="term" value="F:oxidoreductase activity, acting on the CH-OH group of donors, NAD or NADP as acceptor"/>
    <property type="evidence" value="ECO:0007669"/>
    <property type="project" value="TreeGrafter"/>
</dbReference>
<name>A0A0F7ZXL5_9HYPO</name>
<dbReference type="PANTHER" id="PTHR10366:SF812">
    <property type="entry name" value="VPS9 DOMAIN-CONTAINING PROTEIN"/>
    <property type="match status" value="1"/>
</dbReference>
<evidence type="ECO:0000256" key="1">
    <source>
        <dbReference type="ARBA" id="ARBA00023002"/>
    </source>
</evidence>
<dbReference type="Pfam" id="PF01370">
    <property type="entry name" value="Epimerase"/>
    <property type="match status" value="1"/>
</dbReference>
<dbReference type="EMBL" id="KQ030599">
    <property type="protein sequence ID" value="KJZ70932.1"/>
    <property type="molecule type" value="Genomic_DNA"/>
</dbReference>
<keyword evidence="5" id="KW-1185">Reference proteome</keyword>
<accession>A0A0F7ZXL5</accession>
<dbReference type="Proteomes" id="UP000054481">
    <property type="component" value="Unassembled WGS sequence"/>
</dbReference>
<feature type="domain" description="NAD-dependent epimerase/dehydratase" evidence="3">
    <location>
        <begin position="6"/>
        <end position="262"/>
    </location>
</feature>
<comment type="similarity">
    <text evidence="2">Belongs to the NAD(P)-dependent epimerase/dehydratase family. Dihydroflavonol-4-reductase subfamily.</text>
</comment>
<keyword evidence="1" id="KW-0560">Oxidoreductase</keyword>
<dbReference type="InterPro" id="IPR036291">
    <property type="entry name" value="NAD(P)-bd_dom_sf"/>
</dbReference>
<evidence type="ECO:0000313" key="4">
    <source>
        <dbReference type="EMBL" id="KJZ70932.1"/>
    </source>
</evidence>
<proteinExistence type="inferred from homology"/>
<dbReference type="SUPFAM" id="SSF51735">
    <property type="entry name" value="NAD(P)-binding Rossmann-fold domains"/>
    <property type="match status" value="1"/>
</dbReference>
<dbReference type="InterPro" id="IPR001509">
    <property type="entry name" value="Epimerase_deHydtase"/>
</dbReference>
<organism evidence="4 5">
    <name type="scientific">Hirsutella minnesotensis 3608</name>
    <dbReference type="NCBI Taxonomy" id="1043627"/>
    <lineage>
        <taxon>Eukaryota</taxon>
        <taxon>Fungi</taxon>
        <taxon>Dikarya</taxon>
        <taxon>Ascomycota</taxon>
        <taxon>Pezizomycotina</taxon>
        <taxon>Sordariomycetes</taxon>
        <taxon>Hypocreomycetidae</taxon>
        <taxon>Hypocreales</taxon>
        <taxon>Ophiocordycipitaceae</taxon>
        <taxon>Hirsutella</taxon>
    </lineage>
</organism>
<dbReference type="PANTHER" id="PTHR10366">
    <property type="entry name" value="NAD DEPENDENT EPIMERASE/DEHYDRATASE"/>
    <property type="match status" value="1"/>
</dbReference>
<dbReference type="Gene3D" id="3.40.50.720">
    <property type="entry name" value="NAD(P)-binding Rossmann-like Domain"/>
    <property type="match status" value="1"/>
</dbReference>
<reference evidence="4 5" key="1">
    <citation type="journal article" date="2014" name="Genome Biol. Evol.">
        <title>Comparative genomics and transcriptomics analyses reveal divergent lifestyle features of nematode endoparasitic fungus Hirsutella minnesotensis.</title>
        <authorList>
            <person name="Lai Y."/>
            <person name="Liu K."/>
            <person name="Zhang X."/>
            <person name="Zhang X."/>
            <person name="Li K."/>
            <person name="Wang N."/>
            <person name="Shu C."/>
            <person name="Wu Y."/>
            <person name="Wang C."/>
            <person name="Bushley K.E."/>
            <person name="Xiang M."/>
            <person name="Liu X."/>
        </authorList>
    </citation>
    <scope>NUCLEOTIDE SEQUENCE [LARGE SCALE GENOMIC DNA]</scope>
    <source>
        <strain evidence="4 5">3608</strain>
    </source>
</reference>
<evidence type="ECO:0000256" key="2">
    <source>
        <dbReference type="ARBA" id="ARBA00023445"/>
    </source>
</evidence>
<dbReference type="OrthoDB" id="2735536at2759"/>
<sequence>MTPELIFITGATGFIGSHVANVALAAGYRVRLSIRRPEQAEEIQRWLVGPEEDVETVVIPSMSNVEAFKDALLGVDYIFHLASPMPGKGEDVRTDYVDPAVSATVAILEAALQHTSIKTVIVESSILALLPVGGSSMPPVIPRANTNERHLINLDMAFPSGFHGHGLKYGISKIAAHQATRDFRQQRAPPFKLLTFHPAYVLGDSLVQADAESISGMNAQFWNSLTQPKPSIPGEWVHVRDVADAHVRAIQHSSDIADGTEFILAAPGTSWQHAVDCVRLWYPRLHVALQPPFPQSWVIDTQPADKLLRMSWRSGDAIIRDVVEQQLALQKST</sequence>
<dbReference type="AlphaFoldDB" id="A0A0F7ZXL5"/>
<evidence type="ECO:0000313" key="5">
    <source>
        <dbReference type="Proteomes" id="UP000054481"/>
    </source>
</evidence>
<dbReference type="InterPro" id="IPR050425">
    <property type="entry name" value="NAD(P)_dehydrat-like"/>
</dbReference>
<protein>
    <recommendedName>
        <fullName evidence="3">NAD-dependent epimerase/dehydratase domain-containing protein</fullName>
    </recommendedName>
</protein>
<gene>
    <name evidence="4" type="ORF">HIM_09683</name>
</gene>